<dbReference type="SUPFAM" id="SSF57889">
    <property type="entry name" value="Cysteine-rich domain"/>
    <property type="match status" value="2"/>
</dbReference>
<dbReference type="EC" id="2.7.11.13" evidence="2"/>
<evidence type="ECO:0000256" key="5">
    <source>
        <dbReference type="ARBA" id="ARBA00022679"/>
    </source>
</evidence>
<dbReference type="AlphaFoldDB" id="A0A0N4WHX5"/>
<dbReference type="GO" id="GO:0035556">
    <property type="term" value="P:intracellular signal transduction"/>
    <property type="evidence" value="ECO:0007669"/>
    <property type="project" value="TreeGrafter"/>
</dbReference>
<evidence type="ECO:0000256" key="13">
    <source>
        <dbReference type="ARBA" id="ARBA00047272"/>
    </source>
</evidence>
<dbReference type="FunFam" id="3.30.60.20:FF:000003">
    <property type="entry name" value="Protein kinase C delta"/>
    <property type="match status" value="1"/>
</dbReference>
<reference evidence="18" key="1">
    <citation type="submission" date="2017-02" db="UniProtKB">
        <authorList>
            <consortium name="WormBaseParasite"/>
        </authorList>
    </citation>
    <scope>IDENTIFICATION</scope>
</reference>
<proteinExistence type="inferred from homology"/>
<dbReference type="OMA" id="CHEEVIW"/>
<dbReference type="WBParaSite" id="HPLM_0001051801-mRNA-1">
    <property type="protein sequence ID" value="HPLM_0001051801-mRNA-1"/>
    <property type="gene ID" value="HPLM_0001051801"/>
</dbReference>
<dbReference type="Pfam" id="PF00130">
    <property type="entry name" value="C1_1"/>
    <property type="match status" value="2"/>
</dbReference>
<dbReference type="GO" id="GO:0007200">
    <property type="term" value="P:phospholipase C-activating G protein-coupled receptor signaling pathway"/>
    <property type="evidence" value="ECO:0007669"/>
    <property type="project" value="TreeGrafter"/>
</dbReference>
<sequence>MAESVKKLRRKNTFRSHHHWIRMTGKVHEVNGHEFVAVLLRQPTLCAHCKKFIFGMGKQGYQCRDCSTVVHKHCHEEVIWKCTRIKADVPSETETQSTGRFNINMPHRFVSHFYKCPTFCDHCGSLLHGLTQQGLHCSSCKLNIHKRCQQNVANNCGIDAKQLAAVLGQLGLTGNRNTPCSKTNDYVRRRKKDKGEHDFQSFRTRELLNTADRQYNK</sequence>
<dbReference type="GO" id="GO:0005524">
    <property type="term" value="F:ATP binding"/>
    <property type="evidence" value="ECO:0007669"/>
    <property type="project" value="UniProtKB-KW"/>
</dbReference>
<keyword evidence="12" id="KW-0067">ATP-binding</keyword>
<evidence type="ECO:0000313" key="16">
    <source>
        <dbReference type="EMBL" id="VDO40391.1"/>
    </source>
</evidence>
<comment type="similarity">
    <text evidence="1">Belongs to the protein kinase superfamily. AGC Ser/Thr protein kinase family. PKC subfamily.</text>
</comment>
<evidence type="ECO:0000313" key="18">
    <source>
        <dbReference type="WBParaSite" id="HPLM_0001051801-mRNA-1"/>
    </source>
</evidence>
<keyword evidence="7" id="KW-0677">Repeat</keyword>
<reference evidence="16 17" key="2">
    <citation type="submission" date="2018-11" db="EMBL/GenBank/DDBJ databases">
        <authorList>
            <consortium name="Pathogen Informatics"/>
        </authorList>
    </citation>
    <scope>NUCLEOTIDE SEQUENCE [LARGE SCALE GENOMIC DNA]</scope>
    <source>
        <strain evidence="16 17">MHpl1</strain>
    </source>
</reference>
<dbReference type="PROSITE" id="PS50081">
    <property type="entry name" value="ZF_DAG_PE_2"/>
    <property type="match status" value="2"/>
</dbReference>
<evidence type="ECO:0000256" key="12">
    <source>
        <dbReference type="ARBA" id="ARBA00022840"/>
    </source>
</evidence>
<evidence type="ECO:0000256" key="2">
    <source>
        <dbReference type="ARBA" id="ARBA00012429"/>
    </source>
</evidence>
<dbReference type="InterPro" id="IPR020454">
    <property type="entry name" value="DAG/PE-bd"/>
</dbReference>
<name>A0A0N4WHX5_HAEPC</name>
<dbReference type="CDD" id="cd20838">
    <property type="entry name" value="C1_nPKC_epsilon-like_rpt2"/>
    <property type="match status" value="1"/>
</dbReference>
<keyword evidence="10" id="KW-0418">Kinase</keyword>
<dbReference type="InterPro" id="IPR046349">
    <property type="entry name" value="C1-like_sf"/>
</dbReference>
<keyword evidence="17" id="KW-1185">Reference proteome</keyword>
<keyword evidence="11" id="KW-0862">Zinc</keyword>
<dbReference type="GO" id="GO:0023051">
    <property type="term" value="P:regulation of signaling"/>
    <property type="evidence" value="ECO:0007669"/>
    <property type="project" value="UniProtKB-ARBA"/>
</dbReference>
<keyword evidence="4" id="KW-0597">Phosphoprotein</keyword>
<gene>
    <name evidence="16" type="ORF">HPLM_LOCUS10510</name>
</gene>
<evidence type="ECO:0000259" key="15">
    <source>
        <dbReference type="PROSITE" id="PS50081"/>
    </source>
</evidence>
<dbReference type="GO" id="GO:0016020">
    <property type="term" value="C:membrane"/>
    <property type="evidence" value="ECO:0007669"/>
    <property type="project" value="UniProtKB-SubCell"/>
</dbReference>
<evidence type="ECO:0000256" key="14">
    <source>
        <dbReference type="ARBA" id="ARBA00047470"/>
    </source>
</evidence>
<dbReference type="GO" id="GO:0005829">
    <property type="term" value="C:cytosol"/>
    <property type="evidence" value="ECO:0007669"/>
    <property type="project" value="TreeGrafter"/>
</dbReference>
<evidence type="ECO:0000256" key="11">
    <source>
        <dbReference type="ARBA" id="ARBA00022833"/>
    </source>
</evidence>
<dbReference type="STRING" id="6290.A0A0N4WHX5"/>
<evidence type="ECO:0000256" key="4">
    <source>
        <dbReference type="ARBA" id="ARBA00022553"/>
    </source>
</evidence>
<evidence type="ECO:0000256" key="1">
    <source>
        <dbReference type="ARBA" id="ARBA00005490"/>
    </source>
</evidence>
<evidence type="ECO:0000256" key="7">
    <source>
        <dbReference type="ARBA" id="ARBA00022737"/>
    </source>
</evidence>
<keyword evidence="9" id="KW-0863">Zinc-finger</keyword>
<organism evidence="18">
    <name type="scientific">Haemonchus placei</name>
    <name type="common">Barber's pole worm</name>
    <dbReference type="NCBI Taxonomy" id="6290"/>
    <lineage>
        <taxon>Eukaryota</taxon>
        <taxon>Metazoa</taxon>
        <taxon>Ecdysozoa</taxon>
        <taxon>Nematoda</taxon>
        <taxon>Chromadorea</taxon>
        <taxon>Rhabditida</taxon>
        <taxon>Rhabditina</taxon>
        <taxon>Rhabditomorpha</taxon>
        <taxon>Strongyloidea</taxon>
        <taxon>Trichostrongylidae</taxon>
        <taxon>Haemonchus</taxon>
    </lineage>
</organism>
<evidence type="ECO:0000256" key="10">
    <source>
        <dbReference type="ARBA" id="ARBA00022777"/>
    </source>
</evidence>
<comment type="catalytic activity">
    <reaction evidence="14">
        <text>L-seryl-[protein] + ATP = O-phospho-L-seryl-[protein] + ADP + H(+)</text>
        <dbReference type="Rhea" id="RHEA:17989"/>
        <dbReference type="Rhea" id="RHEA-COMP:9863"/>
        <dbReference type="Rhea" id="RHEA-COMP:11604"/>
        <dbReference type="ChEBI" id="CHEBI:15378"/>
        <dbReference type="ChEBI" id="CHEBI:29999"/>
        <dbReference type="ChEBI" id="CHEBI:30616"/>
        <dbReference type="ChEBI" id="CHEBI:83421"/>
        <dbReference type="ChEBI" id="CHEBI:456216"/>
        <dbReference type="EC" id="2.7.11.13"/>
    </reaction>
</comment>
<evidence type="ECO:0000256" key="8">
    <source>
        <dbReference type="ARBA" id="ARBA00022741"/>
    </source>
</evidence>
<dbReference type="PANTHER" id="PTHR22968:SF26">
    <property type="entry name" value="SERINE_THREONINE-PROTEIN KINASE D3"/>
    <property type="match status" value="1"/>
</dbReference>
<dbReference type="SMART" id="SM00109">
    <property type="entry name" value="C1"/>
    <property type="match status" value="2"/>
</dbReference>
<comment type="catalytic activity">
    <reaction evidence="13">
        <text>L-threonyl-[protein] + ATP = O-phospho-L-threonyl-[protein] + ADP + H(+)</text>
        <dbReference type="Rhea" id="RHEA:46608"/>
        <dbReference type="Rhea" id="RHEA-COMP:11060"/>
        <dbReference type="Rhea" id="RHEA-COMP:11605"/>
        <dbReference type="ChEBI" id="CHEBI:15378"/>
        <dbReference type="ChEBI" id="CHEBI:30013"/>
        <dbReference type="ChEBI" id="CHEBI:30616"/>
        <dbReference type="ChEBI" id="CHEBI:61977"/>
        <dbReference type="ChEBI" id="CHEBI:456216"/>
        <dbReference type="EC" id="2.7.11.13"/>
    </reaction>
</comment>
<keyword evidence="3" id="KW-0723">Serine/threonine-protein kinase</keyword>
<keyword evidence="5" id="KW-0808">Transferase</keyword>
<dbReference type="OrthoDB" id="63267at2759"/>
<keyword evidence="6" id="KW-0479">Metal-binding</keyword>
<accession>A0A0N4WHX5</accession>
<feature type="domain" description="Phorbol-ester/DAG-type" evidence="15">
    <location>
        <begin position="106"/>
        <end position="156"/>
    </location>
</feature>
<evidence type="ECO:0000256" key="3">
    <source>
        <dbReference type="ARBA" id="ARBA00022527"/>
    </source>
</evidence>
<dbReference type="PANTHER" id="PTHR22968">
    <property type="entry name" value="PROTEIN KINASE C, MU"/>
    <property type="match status" value="1"/>
</dbReference>
<dbReference type="Proteomes" id="UP000268014">
    <property type="component" value="Unassembled WGS sequence"/>
</dbReference>
<dbReference type="EMBL" id="UZAF01017318">
    <property type="protein sequence ID" value="VDO40391.1"/>
    <property type="molecule type" value="Genomic_DNA"/>
</dbReference>
<evidence type="ECO:0000313" key="17">
    <source>
        <dbReference type="Proteomes" id="UP000268014"/>
    </source>
</evidence>
<dbReference type="InterPro" id="IPR002219">
    <property type="entry name" value="PKC_DAG/PE"/>
</dbReference>
<dbReference type="PRINTS" id="PR00008">
    <property type="entry name" value="DAGPEDOMAIN"/>
</dbReference>
<protein>
    <recommendedName>
        <fullName evidence="2">protein kinase C</fullName>
        <ecNumber evidence="2">2.7.11.13</ecNumber>
    </recommendedName>
</protein>
<dbReference type="PROSITE" id="PS00479">
    <property type="entry name" value="ZF_DAG_PE_1"/>
    <property type="match status" value="1"/>
</dbReference>
<evidence type="ECO:0000256" key="6">
    <source>
        <dbReference type="ARBA" id="ARBA00022723"/>
    </source>
</evidence>
<dbReference type="Gene3D" id="3.30.60.20">
    <property type="match status" value="2"/>
</dbReference>
<feature type="domain" description="Phorbol-ester/DAG-type" evidence="15">
    <location>
        <begin position="32"/>
        <end position="82"/>
    </location>
</feature>
<dbReference type="GO" id="GO:0010646">
    <property type="term" value="P:regulation of cell communication"/>
    <property type="evidence" value="ECO:0007669"/>
    <property type="project" value="UniProtKB-ARBA"/>
</dbReference>
<dbReference type="GO" id="GO:0004697">
    <property type="term" value="F:diacylglycerol-dependent serine/threonine kinase activity"/>
    <property type="evidence" value="ECO:0007669"/>
    <property type="project" value="UniProtKB-EC"/>
</dbReference>
<evidence type="ECO:0000256" key="9">
    <source>
        <dbReference type="ARBA" id="ARBA00022771"/>
    </source>
</evidence>
<keyword evidence="8" id="KW-0547">Nucleotide-binding</keyword>
<dbReference type="GO" id="GO:0008270">
    <property type="term" value="F:zinc ion binding"/>
    <property type="evidence" value="ECO:0007669"/>
    <property type="project" value="UniProtKB-KW"/>
</dbReference>